<sequence length="418" mass="49677">MIGERIRYFRKLKNITQKDLADGICAISYLSKIENGVATASEEVINMLCGRLGLNSEEAVNEFDGGLLRVLTQFKGNVKNRNFSEAEKLISELNDVIQESQSQEIRIQYDVYLFGLYVFTGQVKQSTIQYQKIHQTSIDLLSQWPQIFFDYYYYLSLYLCRKEEFHKAMKCNEKLIGLMKLIEISEIEKGRIYFNQAWLYTHHRLYFQSIQVARNAIESFEAEFDIENLLDSLILIGVNQRRIQDYYESEKYLKRALQLSEKLQKTHTIAITQHNLGYLYSDMGRSLEAIDQLQSAFQSAQLSGNELLCLIYLLSKEYMKLEQFEEAMEWCDKGLSLLNTYPYREYHYHFHLQYMEIRNVENEQYEETLREAINFFEKEQLNQYVVEYAEKLANYYYQNTKYKKASELYRLANKARQN</sequence>
<name>A0A143H8G6_9BACL</name>
<dbReference type="InterPro" id="IPR001387">
    <property type="entry name" value="Cro/C1-type_HTH"/>
</dbReference>
<protein>
    <recommendedName>
        <fullName evidence="1">HTH cro/C1-type domain-containing protein</fullName>
    </recommendedName>
</protein>
<dbReference type="EMBL" id="CP014806">
    <property type="protein sequence ID" value="AMW97992.1"/>
    <property type="molecule type" value="Genomic_DNA"/>
</dbReference>
<evidence type="ECO:0000313" key="2">
    <source>
        <dbReference type="EMBL" id="AMW97992.1"/>
    </source>
</evidence>
<dbReference type="Proteomes" id="UP000076021">
    <property type="component" value="Chromosome"/>
</dbReference>
<dbReference type="SMART" id="SM00028">
    <property type="entry name" value="TPR"/>
    <property type="match status" value="4"/>
</dbReference>
<dbReference type="RefSeq" id="WP_066784111.1">
    <property type="nucleotide sequence ID" value="NZ_CP014806.1"/>
</dbReference>
<dbReference type="Gene3D" id="1.25.40.10">
    <property type="entry name" value="Tetratricopeptide repeat domain"/>
    <property type="match status" value="1"/>
</dbReference>
<evidence type="ECO:0000259" key="1">
    <source>
        <dbReference type="PROSITE" id="PS50943"/>
    </source>
</evidence>
<dbReference type="Pfam" id="PF01381">
    <property type="entry name" value="HTH_3"/>
    <property type="match status" value="1"/>
</dbReference>
<dbReference type="PROSITE" id="PS50943">
    <property type="entry name" value="HTH_CROC1"/>
    <property type="match status" value="1"/>
</dbReference>
<dbReference type="Pfam" id="PF13181">
    <property type="entry name" value="TPR_8"/>
    <property type="match status" value="1"/>
</dbReference>
<dbReference type="KEGG" id="rst:ATY39_00325"/>
<organism evidence="2 3">
    <name type="scientific">Rummeliibacillus stabekisii</name>
    <dbReference type="NCBI Taxonomy" id="241244"/>
    <lineage>
        <taxon>Bacteria</taxon>
        <taxon>Bacillati</taxon>
        <taxon>Bacillota</taxon>
        <taxon>Bacilli</taxon>
        <taxon>Bacillales</taxon>
        <taxon>Caryophanaceae</taxon>
        <taxon>Rummeliibacillus</taxon>
    </lineage>
</organism>
<accession>A0A143H8G6</accession>
<dbReference type="CDD" id="cd00093">
    <property type="entry name" value="HTH_XRE"/>
    <property type="match status" value="1"/>
</dbReference>
<dbReference type="SMART" id="SM00530">
    <property type="entry name" value="HTH_XRE"/>
    <property type="match status" value="1"/>
</dbReference>
<dbReference type="GO" id="GO:0003677">
    <property type="term" value="F:DNA binding"/>
    <property type="evidence" value="ECO:0007669"/>
    <property type="project" value="InterPro"/>
</dbReference>
<keyword evidence="3" id="KW-1185">Reference proteome</keyword>
<feature type="domain" description="HTH cro/C1-type" evidence="1">
    <location>
        <begin position="6"/>
        <end position="59"/>
    </location>
</feature>
<dbReference type="OrthoDB" id="252257at2"/>
<dbReference type="InterPro" id="IPR019734">
    <property type="entry name" value="TPR_rpt"/>
</dbReference>
<dbReference type="STRING" id="241244.ATY39_00325"/>
<dbReference type="InterPro" id="IPR011990">
    <property type="entry name" value="TPR-like_helical_dom_sf"/>
</dbReference>
<dbReference type="SUPFAM" id="SSF48452">
    <property type="entry name" value="TPR-like"/>
    <property type="match status" value="1"/>
</dbReference>
<dbReference type="Gene3D" id="1.10.260.40">
    <property type="entry name" value="lambda repressor-like DNA-binding domains"/>
    <property type="match status" value="1"/>
</dbReference>
<proteinExistence type="predicted"/>
<dbReference type="SUPFAM" id="SSF47413">
    <property type="entry name" value="lambda repressor-like DNA-binding domains"/>
    <property type="match status" value="1"/>
</dbReference>
<evidence type="ECO:0000313" key="3">
    <source>
        <dbReference type="Proteomes" id="UP000076021"/>
    </source>
</evidence>
<dbReference type="InterPro" id="IPR010982">
    <property type="entry name" value="Lambda_DNA-bd_dom_sf"/>
</dbReference>
<reference evidence="2 3" key="1">
    <citation type="journal article" date="2016" name="Genome Announc.">
        <title>Whole-Genome Sequence of Rummeliibacillus stabekisii Strain PP9 Isolated from Antarctic Soil.</title>
        <authorList>
            <person name="da Mota F.F."/>
            <person name="Vollu R.E."/>
            <person name="Jurelevicius D."/>
            <person name="Seldin L."/>
        </authorList>
    </citation>
    <scope>NUCLEOTIDE SEQUENCE [LARGE SCALE GENOMIC DNA]</scope>
    <source>
        <strain evidence="2 3">PP9</strain>
    </source>
</reference>
<dbReference type="AlphaFoldDB" id="A0A143H8G6"/>
<gene>
    <name evidence="2" type="ORF">ATY39_00325</name>
</gene>
<dbReference type="Pfam" id="PF13424">
    <property type="entry name" value="TPR_12"/>
    <property type="match status" value="1"/>
</dbReference>
<reference evidence="3" key="2">
    <citation type="submission" date="2016-03" db="EMBL/GenBank/DDBJ databases">
        <authorList>
            <person name="Ploux O."/>
        </authorList>
    </citation>
    <scope>NUCLEOTIDE SEQUENCE [LARGE SCALE GENOMIC DNA]</scope>
    <source>
        <strain evidence="3">PP9</strain>
    </source>
</reference>